<evidence type="ECO:0000313" key="1">
    <source>
        <dbReference type="EMBL" id="KIF83289.1"/>
    </source>
</evidence>
<name>A0A0C2BTC5_9BURK</name>
<accession>A0A0C2BTC5</accession>
<dbReference type="RefSeq" id="WP_040041918.1">
    <property type="nucleotide sequence ID" value="NZ_JWJG01000028.1"/>
</dbReference>
<gene>
    <name evidence="1" type="ORF">TSA66_24595</name>
</gene>
<keyword evidence="2" id="KW-1185">Reference proteome</keyword>
<proteinExistence type="predicted"/>
<dbReference type="Proteomes" id="UP000031572">
    <property type="component" value="Unassembled WGS sequence"/>
</dbReference>
<dbReference type="STRING" id="709839.TSA66_24595"/>
<protein>
    <recommendedName>
        <fullName evidence="3">Smr domain-containing protein</fullName>
    </recommendedName>
</protein>
<dbReference type="AlphaFoldDB" id="A0A0C2BTC5"/>
<dbReference type="OrthoDB" id="9156094at2"/>
<reference evidence="1 2" key="1">
    <citation type="submission" date="2014-12" db="EMBL/GenBank/DDBJ databases">
        <title>Denitrispirillum autotrophicum gen. nov., sp. nov., Denitrifying, Facultatively Autotrophic Bacteria Isolated from Rice Paddy Soil.</title>
        <authorList>
            <person name="Ishii S."/>
            <person name="Ashida N."/>
            <person name="Ohno H."/>
            <person name="Otsuka S."/>
            <person name="Yokota A."/>
            <person name="Senoo K."/>
        </authorList>
    </citation>
    <scope>NUCLEOTIDE SEQUENCE [LARGE SCALE GENOMIC DNA]</scope>
    <source>
        <strain evidence="1 2">TSA66</strain>
    </source>
</reference>
<evidence type="ECO:0008006" key="3">
    <source>
        <dbReference type="Google" id="ProtNLM"/>
    </source>
</evidence>
<organism evidence="1 2">
    <name type="scientific">Noviherbaspirillum autotrophicum</name>
    <dbReference type="NCBI Taxonomy" id="709839"/>
    <lineage>
        <taxon>Bacteria</taxon>
        <taxon>Pseudomonadati</taxon>
        <taxon>Pseudomonadota</taxon>
        <taxon>Betaproteobacteria</taxon>
        <taxon>Burkholderiales</taxon>
        <taxon>Oxalobacteraceae</taxon>
        <taxon>Noviherbaspirillum</taxon>
    </lineage>
</organism>
<comment type="caution">
    <text evidence="1">The sequence shown here is derived from an EMBL/GenBank/DDBJ whole genome shotgun (WGS) entry which is preliminary data.</text>
</comment>
<sequence>MKFRFEHRNWIEYRALPGLVEVDYHFAPHDSFGAFHENVRHGRERTLAALANAQRAGARYVLFTHGRSTSGPGRTSMRSVVRGVMRSKEATPFIVRADCIQHPFVFLAAIHPLPPSNGDTHES</sequence>
<dbReference type="EMBL" id="JWJG01000028">
    <property type="protein sequence ID" value="KIF83289.1"/>
    <property type="molecule type" value="Genomic_DNA"/>
</dbReference>
<evidence type="ECO:0000313" key="2">
    <source>
        <dbReference type="Proteomes" id="UP000031572"/>
    </source>
</evidence>